<proteinExistence type="inferred from homology"/>
<feature type="transmembrane region" description="Helical" evidence="6">
    <location>
        <begin position="320"/>
        <end position="342"/>
    </location>
</feature>
<feature type="transmembrane region" description="Helical" evidence="6">
    <location>
        <begin position="247"/>
        <end position="276"/>
    </location>
</feature>
<dbReference type="Proteomes" id="UP000886860">
    <property type="component" value="Unassembled WGS sequence"/>
</dbReference>
<evidence type="ECO:0000256" key="3">
    <source>
        <dbReference type="ARBA" id="ARBA00022692"/>
    </source>
</evidence>
<dbReference type="GO" id="GO:0016020">
    <property type="term" value="C:membrane"/>
    <property type="evidence" value="ECO:0007669"/>
    <property type="project" value="UniProtKB-SubCell"/>
</dbReference>
<dbReference type="GO" id="GO:0055085">
    <property type="term" value="P:transmembrane transport"/>
    <property type="evidence" value="ECO:0007669"/>
    <property type="project" value="TreeGrafter"/>
</dbReference>
<comment type="similarity">
    <text evidence="2">Belongs to the autoinducer-2 exporter (AI-2E) (TC 2.A.86) family.</text>
</comment>
<dbReference type="Pfam" id="PF01594">
    <property type="entry name" value="AI-2E_transport"/>
    <property type="match status" value="1"/>
</dbReference>
<evidence type="ECO:0000256" key="1">
    <source>
        <dbReference type="ARBA" id="ARBA00004141"/>
    </source>
</evidence>
<comment type="subcellular location">
    <subcellularLocation>
        <location evidence="1">Membrane</location>
        <topology evidence="1">Multi-pass membrane protein</topology>
    </subcellularLocation>
</comment>
<dbReference type="PANTHER" id="PTHR21716">
    <property type="entry name" value="TRANSMEMBRANE PROTEIN"/>
    <property type="match status" value="1"/>
</dbReference>
<reference evidence="7" key="2">
    <citation type="journal article" date="2021" name="PeerJ">
        <title>Extensive microbial diversity within the chicken gut microbiome revealed by metagenomics and culture.</title>
        <authorList>
            <person name="Gilroy R."/>
            <person name="Ravi A."/>
            <person name="Getino M."/>
            <person name="Pursley I."/>
            <person name="Horton D.L."/>
            <person name="Alikhan N.F."/>
            <person name="Baker D."/>
            <person name="Gharbi K."/>
            <person name="Hall N."/>
            <person name="Watson M."/>
            <person name="Adriaenssens E.M."/>
            <person name="Foster-Nyarko E."/>
            <person name="Jarju S."/>
            <person name="Secka A."/>
            <person name="Antonio M."/>
            <person name="Oren A."/>
            <person name="Chaudhuri R.R."/>
            <person name="La Ragione R."/>
            <person name="Hildebrand F."/>
            <person name="Pallen M.J."/>
        </authorList>
    </citation>
    <scope>NUCLEOTIDE SEQUENCE</scope>
    <source>
        <strain evidence="7">CHK123-3438</strain>
    </source>
</reference>
<keyword evidence="5 6" id="KW-0472">Membrane</keyword>
<evidence type="ECO:0000256" key="5">
    <source>
        <dbReference type="ARBA" id="ARBA00023136"/>
    </source>
</evidence>
<feature type="transmembrane region" description="Helical" evidence="6">
    <location>
        <begin position="283"/>
        <end position="300"/>
    </location>
</feature>
<dbReference type="InterPro" id="IPR002549">
    <property type="entry name" value="AI-2E-like"/>
</dbReference>
<organism evidence="7 8">
    <name type="scientific">Candidatus Caccovicinus merdipullorum</name>
    <dbReference type="NCBI Taxonomy" id="2840724"/>
    <lineage>
        <taxon>Bacteria</taxon>
        <taxon>Bacillati</taxon>
        <taxon>Bacillota</taxon>
        <taxon>Clostridia</taxon>
        <taxon>Eubacteriales</taxon>
        <taxon>Candidatus Caccovicinus</taxon>
    </lineage>
</organism>
<feature type="transmembrane region" description="Helical" evidence="6">
    <location>
        <begin position="223"/>
        <end position="241"/>
    </location>
</feature>
<reference evidence="7" key="1">
    <citation type="submission" date="2020-10" db="EMBL/GenBank/DDBJ databases">
        <authorList>
            <person name="Gilroy R."/>
        </authorList>
    </citation>
    <scope>NUCLEOTIDE SEQUENCE</scope>
    <source>
        <strain evidence="7">CHK123-3438</strain>
    </source>
</reference>
<evidence type="ECO:0000256" key="6">
    <source>
        <dbReference type="SAM" id="Phobius"/>
    </source>
</evidence>
<sequence length="348" mass="38296">MPNKKLKKLIFTAGITFGVYAVFRYLLPLVIPFFIALGLAALLKPWVDRIRKKLSISLMGRKFQLPAGLVGGVLLLAFGCLLGIGLYLGISKLLKEARLLLEDLPRLIREADGILTGWCRRAEEVLRLPEGQMTELLRDGFRNLGSYTASWIMPFLMGSSREWLQAAAKFFVFLVVVYFGTVLALQEGDQIRAYFRKSVFCREYQEMGRILKVVGAAYGKTQIILLAATTAICMAGLFFLGNPYYGLLGLLIGLLDALPFIGTGTVLFPWALICFFNGQAGKGLGLLAIYLASYLLRQVTEAKMMGKQAGLSPFLTLAAVYVGLQLFGILGVVLGPLGFLIIRESVET</sequence>
<dbReference type="EMBL" id="DVKS01000163">
    <property type="protein sequence ID" value="HIT42304.1"/>
    <property type="molecule type" value="Genomic_DNA"/>
</dbReference>
<dbReference type="PANTHER" id="PTHR21716:SF68">
    <property type="entry name" value="TRANSPORT PROTEIN YTVI-RELATED"/>
    <property type="match status" value="1"/>
</dbReference>
<dbReference type="AlphaFoldDB" id="A0A9D1GLH6"/>
<keyword evidence="4 6" id="KW-1133">Transmembrane helix</keyword>
<protein>
    <submittedName>
        <fullName evidence="7">AI-2E family transporter</fullName>
    </submittedName>
</protein>
<evidence type="ECO:0000313" key="7">
    <source>
        <dbReference type="EMBL" id="HIT42304.1"/>
    </source>
</evidence>
<evidence type="ECO:0000256" key="2">
    <source>
        <dbReference type="ARBA" id="ARBA00009773"/>
    </source>
</evidence>
<gene>
    <name evidence="7" type="ORF">IAB60_09485</name>
</gene>
<name>A0A9D1GLH6_9FIRM</name>
<accession>A0A9D1GLH6</accession>
<feature type="transmembrane region" description="Helical" evidence="6">
    <location>
        <begin position="29"/>
        <end position="47"/>
    </location>
</feature>
<feature type="transmembrane region" description="Helical" evidence="6">
    <location>
        <begin position="163"/>
        <end position="185"/>
    </location>
</feature>
<comment type="caution">
    <text evidence="7">The sequence shown here is derived from an EMBL/GenBank/DDBJ whole genome shotgun (WGS) entry which is preliminary data.</text>
</comment>
<evidence type="ECO:0000313" key="8">
    <source>
        <dbReference type="Proteomes" id="UP000886860"/>
    </source>
</evidence>
<feature type="transmembrane region" description="Helical" evidence="6">
    <location>
        <begin position="68"/>
        <end position="90"/>
    </location>
</feature>
<evidence type="ECO:0000256" key="4">
    <source>
        <dbReference type="ARBA" id="ARBA00022989"/>
    </source>
</evidence>
<keyword evidence="3 6" id="KW-0812">Transmembrane</keyword>